<accession>A0A642V3H3</accession>
<keyword evidence="2" id="KW-0479">Metal-binding</keyword>
<dbReference type="InterPro" id="IPR007219">
    <property type="entry name" value="XnlR_reg_dom"/>
</dbReference>
<comment type="subcellular location">
    <subcellularLocation>
        <location evidence="1">Nucleus</location>
    </subcellularLocation>
</comment>
<feature type="compositionally biased region" description="Polar residues" evidence="6">
    <location>
        <begin position="550"/>
        <end position="560"/>
    </location>
</feature>
<dbReference type="AlphaFoldDB" id="A0A642V3H3"/>
<evidence type="ECO:0000256" key="6">
    <source>
        <dbReference type="SAM" id="MobiDB-lite"/>
    </source>
</evidence>
<dbReference type="GO" id="GO:0008270">
    <property type="term" value="F:zinc ion binding"/>
    <property type="evidence" value="ECO:0007669"/>
    <property type="project" value="InterPro"/>
</dbReference>
<name>A0A642V3H3_9ASCO</name>
<gene>
    <name evidence="8" type="ORF">TRICI_003302</name>
</gene>
<feature type="domain" description="Xylanolytic transcriptional activator regulatory" evidence="7">
    <location>
        <begin position="188"/>
        <end position="269"/>
    </location>
</feature>
<feature type="region of interest" description="Disordered" evidence="6">
    <location>
        <begin position="29"/>
        <end position="61"/>
    </location>
</feature>
<feature type="region of interest" description="Disordered" evidence="6">
    <location>
        <begin position="538"/>
        <end position="560"/>
    </location>
</feature>
<dbReference type="GO" id="GO:0006351">
    <property type="term" value="P:DNA-templated transcription"/>
    <property type="evidence" value="ECO:0007669"/>
    <property type="project" value="InterPro"/>
</dbReference>
<feature type="region of interest" description="Disordered" evidence="6">
    <location>
        <begin position="585"/>
        <end position="605"/>
    </location>
</feature>
<keyword evidence="4" id="KW-0804">Transcription</keyword>
<dbReference type="GO" id="GO:0003677">
    <property type="term" value="F:DNA binding"/>
    <property type="evidence" value="ECO:0007669"/>
    <property type="project" value="InterPro"/>
</dbReference>
<dbReference type="PANTHER" id="PTHR47338:SF23">
    <property type="entry name" value="ZN(II)2CYS6 TRANSCRIPTION FACTOR (EUROFUNG)"/>
    <property type="match status" value="1"/>
</dbReference>
<evidence type="ECO:0000256" key="3">
    <source>
        <dbReference type="ARBA" id="ARBA00023015"/>
    </source>
</evidence>
<dbReference type="OrthoDB" id="2264294at2759"/>
<dbReference type="SMART" id="SM00906">
    <property type="entry name" value="Fungal_trans"/>
    <property type="match status" value="1"/>
</dbReference>
<organism evidence="8 9">
    <name type="scientific">Trichomonascus ciferrii</name>
    <dbReference type="NCBI Taxonomy" id="44093"/>
    <lineage>
        <taxon>Eukaryota</taxon>
        <taxon>Fungi</taxon>
        <taxon>Dikarya</taxon>
        <taxon>Ascomycota</taxon>
        <taxon>Saccharomycotina</taxon>
        <taxon>Dipodascomycetes</taxon>
        <taxon>Dipodascales</taxon>
        <taxon>Trichomonascaceae</taxon>
        <taxon>Trichomonascus</taxon>
        <taxon>Trichomonascus ciferrii complex</taxon>
    </lineage>
</organism>
<dbReference type="InterPro" id="IPR050815">
    <property type="entry name" value="TF_fung"/>
</dbReference>
<proteinExistence type="predicted"/>
<dbReference type="GO" id="GO:0000981">
    <property type="term" value="F:DNA-binding transcription factor activity, RNA polymerase II-specific"/>
    <property type="evidence" value="ECO:0007669"/>
    <property type="project" value="InterPro"/>
</dbReference>
<dbReference type="PANTHER" id="PTHR47338">
    <property type="entry name" value="ZN(II)2CYS6 TRANSCRIPTION FACTOR (EUROFUNG)-RELATED"/>
    <property type="match status" value="1"/>
</dbReference>
<evidence type="ECO:0000259" key="7">
    <source>
        <dbReference type="SMART" id="SM00906"/>
    </source>
</evidence>
<dbReference type="EMBL" id="SWFS01000241">
    <property type="protein sequence ID" value="KAA8913054.1"/>
    <property type="molecule type" value="Genomic_DNA"/>
</dbReference>
<protein>
    <recommendedName>
        <fullName evidence="7">Xylanolytic transcriptional activator regulatory domain-containing protein</fullName>
    </recommendedName>
</protein>
<dbReference type="CDD" id="cd12148">
    <property type="entry name" value="fungal_TF_MHR"/>
    <property type="match status" value="1"/>
</dbReference>
<dbReference type="VEuPathDB" id="FungiDB:TRICI_003302"/>
<sequence>MMPFPKNAENIAGLNYKLSPEFEALQKRLYSELEQSGSPGSTGGGESAERPAKLARSSAPGSMEMAPPFCFDESTEYLPSGDTMVSLLEIYFEIIHPWIPMIHERTLRHRFQLPGHRKAISNILHAMVVATARFSLNNQLAGVDVTPLVKTCRQRVMVTAMESISVENLQALIIIAFDSIGSGNGPRTWAVVDAMTRMVDHLRLSFEPDVKPLVNTGDPKAEWRKQEENRRIFWNVFFLDRFCSVSAGWNPTIDASKIKRRLPSDGFVFQDAGPANARYFQPDRDPVADGKIDYEAEEVACLGGLSYSVEATESLVQVADFYIQKEINAKDTEAVQSWLLKFRKMDMKLVNWKKSLPPIWRNRDKKFLDKFGQVIQDPNLSLAHVTHNASVILLHQQVAFPLGFSNSGFIPYSQNNSLKICVSAATEILNAAEDFMNYNPGVTNPQFSFCLFVSGRLLRAHNASRPEEPLTESFNRVVELLFKISDRWEGSRKSSNPTNLATKFARSLLQKSGTGGDIRKPAFGEQEGYNNEYQFVEPSSKTPAATTATNSHGSPMSTQSTNSADLFFHLLQSESFPPFFVQDSPTDLSTTPQSTTNGTTPSTYSNQHAVANAPTNGHRVNSDFVSEIESFLEDPQYMNLDRVWSFGDPQ</sequence>
<evidence type="ECO:0000256" key="5">
    <source>
        <dbReference type="ARBA" id="ARBA00023242"/>
    </source>
</evidence>
<evidence type="ECO:0000313" key="8">
    <source>
        <dbReference type="EMBL" id="KAA8913054.1"/>
    </source>
</evidence>
<dbReference type="Proteomes" id="UP000761534">
    <property type="component" value="Unassembled WGS sequence"/>
</dbReference>
<keyword evidence="9" id="KW-1185">Reference proteome</keyword>
<keyword evidence="5" id="KW-0539">Nucleus</keyword>
<evidence type="ECO:0000256" key="1">
    <source>
        <dbReference type="ARBA" id="ARBA00004123"/>
    </source>
</evidence>
<evidence type="ECO:0000313" key="9">
    <source>
        <dbReference type="Proteomes" id="UP000761534"/>
    </source>
</evidence>
<evidence type="ECO:0000256" key="2">
    <source>
        <dbReference type="ARBA" id="ARBA00022723"/>
    </source>
</evidence>
<comment type="caution">
    <text evidence="8">The sequence shown here is derived from an EMBL/GenBank/DDBJ whole genome shotgun (WGS) entry which is preliminary data.</text>
</comment>
<dbReference type="Pfam" id="PF04082">
    <property type="entry name" value="Fungal_trans"/>
    <property type="match status" value="1"/>
</dbReference>
<keyword evidence="3" id="KW-0805">Transcription regulation</keyword>
<reference evidence="8" key="1">
    <citation type="journal article" date="2019" name="G3 (Bethesda)">
        <title>Genome Assemblies of Two Rare Opportunistic Yeast Pathogens: Diutina rugosa (syn. Candida rugosa) and Trichomonascus ciferrii (syn. Candida ciferrii).</title>
        <authorList>
            <person name="Mixao V."/>
            <person name="Saus E."/>
            <person name="Hansen A.P."/>
            <person name="Lass-Florl C."/>
            <person name="Gabaldon T."/>
        </authorList>
    </citation>
    <scope>NUCLEOTIDE SEQUENCE</scope>
    <source>
        <strain evidence="8">CBS 4856</strain>
    </source>
</reference>
<dbReference type="GO" id="GO:0005634">
    <property type="term" value="C:nucleus"/>
    <property type="evidence" value="ECO:0007669"/>
    <property type="project" value="UniProtKB-SubCell"/>
</dbReference>
<feature type="compositionally biased region" description="Low complexity" evidence="6">
    <location>
        <begin position="589"/>
        <end position="605"/>
    </location>
</feature>
<evidence type="ECO:0000256" key="4">
    <source>
        <dbReference type="ARBA" id="ARBA00023163"/>
    </source>
</evidence>